<proteinExistence type="inferred from homology"/>
<dbReference type="EC" id="3.4.23.36" evidence="9"/>
<protein>
    <recommendedName>
        <fullName evidence="9">Lipoprotein signal peptidase</fullName>
        <ecNumber evidence="9">3.4.23.36</ecNumber>
    </recommendedName>
    <alternativeName>
        <fullName evidence="9">Prolipoprotein signal peptidase</fullName>
    </alternativeName>
    <alternativeName>
        <fullName evidence="9">Signal peptidase II</fullName>
        <shortName evidence="9">SPase II</shortName>
    </alternativeName>
</protein>
<dbReference type="PROSITE" id="PS00855">
    <property type="entry name" value="SPASE_II"/>
    <property type="match status" value="1"/>
</dbReference>
<sequence>MSSARPSKGRGRLCYLWLSLLALVLDLGTKWWAQATLHYAMPKPVLPFLNWTLLYNPGAAFSFLSNQGGWQRWLFSAIALIIAIIIVRFLAKIPRQQHMAAVGLSLVLAGALGNVIDRLRFGYVIDFIDVHVAGYHWPAFNIADSVICIGAVLLIWQQLRKSDKSSDKK</sequence>
<evidence type="ECO:0000256" key="1">
    <source>
        <dbReference type="ARBA" id="ARBA00006139"/>
    </source>
</evidence>
<comment type="caution">
    <text evidence="9">Lacks conserved residue(s) required for the propagation of feature annotation.</text>
</comment>
<dbReference type="InterPro" id="IPR001872">
    <property type="entry name" value="Peptidase_A8"/>
</dbReference>
<dbReference type="GO" id="GO:0006508">
    <property type="term" value="P:proteolysis"/>
    <property type="evidence" value="ECO:0007669"/>
    <property type="project" value="UniProtKB-KW"/>
</dbReference>
<evidence type="ECO:0000256" key="7">
    <source>
        <dbReference type="ARBA" id="ARBA00022989"/>
    </source>
</evidence>
<evidence type="ECO:0000256" key="5">
    <source>
        <dbReference type="ARBA" id="ARBA00022750"/>
    </source>
</evidence>
<comment type="similarity">
    <text evidence="1 9 11">Belongs to the peptidase A8 family.</text>
</comment>
<feature type="transmembrane region" description="Helical" evidence="9">
    <location>
        <begin position="73"/>
        <end position="91"/>
    </location>
</feature>
<evidence type="ECO:0000256" key="6">
    <source>
        <dbReference type="ARBA" id="ARBA00022801"/>
    </source>
</evidence>
<evidence type="ECO:0000256" key="4">
    <source>
        <dbReference type="ARBA" id="ARBA00022692"/>
    </source>
</evidence>
<dbReference type="Proteomes" id="UP000029558">
    <property type="component" value="Chromosome"/>
</dbReference>
<organism evidence="12 13">
    <name type="scientific">Piscirickettsia salmonis</name>
    <dbReference type="NCBI Taxonomy" id="1238"/>
    <lineage>
        <taxon>Bacteria</taxon>
        <taxon>Pseudomonadati</taxon>
        <taxon>Pseudomonadota</taxon>
        <taxon>Gammaproteobacteria</taxon>
        <taxon>Thiotrichales</taxon>
        <taxon>Piscirickettsiaceae</taxon>
        <taxon>Piscirickettsia</taxon>
    </lineage>
</organism>
<keyword evidence="6 9" id="KW-0378">Hydrolase</keyword>
<name>A0A1L6TGX5_PISSA</name>
<dbReference type="OrthoDB" id="9810259at2"/>
<evidence type="ECO:0000256" key="11">
    <source>
        <dbReference type="RuleBase" id="RU004181"/>
    </source>
</evidence>
<evidence type="ECO:0000313" key="13">
    <source>
        <dbReference type="Proteomes" id="UP000029558"/>
    </source>
</evidence>
<evidence type="ECO:0000256" key="2">
    <source>
        <dbReference type="ARBA" id="ARBA00022475"/>
    </source>
</evidence>
<keyword evidence="3 9" id="KW-0645">Protease</keyword>
<evidence type="ECO:0000256" key="3">
    <source>
        <dbReference type="ARBA" id="ARBA00022670"/>
    </source>
</evidence>
<keyword evidence="5 9" id="KW-0064">Aspartyl protease</keyword>
<keyword evidence="7 9" id="KW-1133">Transmembrane helix</keyword>
<accession>A0A1L6TGX5</accession>
<keyword evidence="12" id="KW-0449">Lipoprotein</keyword>
<dbReference type="AlphaFoldDB" id="A0A1L6TGX5"/>
<dbReference type="PRINTS" id="PR00781">
    <property type="entry name" value="LIPOSIGPTASE"/>
</dbReference>
<dbReference type="HAMAP" id="MF_00161">
    <property type="entry name" value="LspA"/>
    <property type="match status" value="1"/>
</dbReference>
<evidence type="ECO:0000313" key="12">
    <source>
        <dbReference type="EMBL" id="ALB21675.1"/>
    </source>
</evidence>
<reference evidence="12 13" key="1">
    <citation type="journal article" date="2014" name="Genome Announc.">
        <title>Comparative Genome Analysis of Two Isolates of the Fish Pathogen Piscirickettsia salmonis from Different Hosts Reveals Major Differences in Virulence-Associated Secretion Systems.</title>
        <authorList>
            <person name="Bohle H."/>
            <person name="Henriquez P."/>
            <person name="Grothusen H."/>
            <person name="Navas E."/>
            <person name="Sandoval A."/>
            <person name="Bustamante F."/>
            <person name="Bustos P."/>
            <person name="Mancilla M."/>
        </authorList>
    </citation>
    <scope>NUCLEOTIDE SEQUENCE [LARGE SCALE GENOMIC DNA]</scope>
    <source>
        <strain evidence="13">B1-32597</strain>
    </source>
</reference>
<evidence type="ECO:0000256" key="10">
    <source>
        <dbReference type="RuleBase" id="RU000594"/>
    </source>
</evidence>
<feature type="transmembrane region" description="Helical" evidence="9">
    <location>
        <begin position="136"/>
        <end position="156"/>
    </location>
</feature>
<comment type="function">
    <text evidence="9 10">This protein specifically catalyzes the removal of signal peptides from prolipoproteins.</text>
</comment>
<keyword evidence="2 9" id="KW-1003">Cell membrane</keyword>
<dbReference type="Pfam" id="PF01252">
    <property type="entry name" value="Peptidase_A8"/>
    <property type="match status" value="1"/>
</dbReference>
<keyword evidence="8 9" id="KW-0472">Membrane</keyword>
<dbReference type="GO" id="GO:0004190">
    <property type="term" value="F:aspartic-type endopeptidase activity"/>
    <property type="evidence" value="ECO:0007669"/>
    <property type="project" value="UniProtKB-UniRule"/>
</dbReference>
<comment type="subcellular location">
    <subcellularLocation>
        <location evidence="9">Cell membrane</location>
        <topology evidence="9">Multi-pass membrane protein</topology>
    </subcellularLocation>
</comment>
<feature type="active site" evidence="9">
    <location>
        <position position="144"/>
    </location>
</feature>
<keyword evidence="4 9" id="KW-0812">Transmembrane</keyword>
<dbReference type="RefSeq" id="WP_017377278.1">
    <property type="nucleotide sequence ID" value="NZ_CP012508.1"/>
</dbReference>
<comment type="pathway">
    <text evidence="9">Protein modification; lipoprotein biosynthesis (signal peptide cleavage).</text>
</comment>
<evidence type="ECO:0000256" key="9">
    <source>
        <dbReference type="HAMAP-Rule" id="MF_00161"/>
    </source>
</evidence>
<evidence type="ECO:0000256" key="8">
    <source>
        <dbReference type="ARBA" id="ARBA00023136"/>
    </source>
</evidence>
<gene>
    <name evidence="9" type="primary">lspA</name>
    <name evidence="12" type="ORF">KU39_491</name>
</gene>
<dbReference type="EMBL" id="CP012508">
    <property type="protein sequence ID" value="ALB21675.1"/>
    <property type="molecule type" value="Genomic_DNA"/>
</dbReference>
<feature type="active site" evidence="9">
    <location>
        <position position="126"/>
    </location>
</feature>
<comment type="catalytic activity">
    <reaction evidence="9 10">
        <text>Release of signal peptides from bacterial membrane prolipoproteins. Hydrolyzes -Xaa-Yaa-Zaa-|-(S,diacylglyceryl)Cys-, in which Xaa is hydrophobic (preferably Leu), and Yaa (Ala or Ser) and Zaa (Gly or Ala) have small, neutral side chains.</text>
        <dbReference type="EC" id="3.4.23.36"/>
    </reaction>
</comment>
<dbReference type="GO" id="GO:0005886">
    <property type="term" value="C:plasma membrane"/>
    <property type="evidence" value="ECO:0007669"/>
    <property type="project" value="UniProtKB-SubCell"/>
</dbReference>
<feature type="transmembrane region" description="Helical" evidence="9">
    <location>
        <begin position="98"/>
        <end position="116"/>
    </location>
</feature>
<dbReference type="PANTHER" id="PTHR33695:SF1">
    <property type="entry name" value="LIPOPROTEIN SIGNAL PEPTIDASE"/>
    <property type="match status" value="1"/>
</dbReference>
<dbReference type="PANTHER" id="PTHR33695">
    <property type="entry name" value="LIPOPROTEIN SIGNAL PEPTIDASE"/>
    <property type="match status" value="1"/>
</dbReference>
<dbReference type="NCBIfam" id="TIGR00077">
    <property type="entry name" value="lspA"/>
    <property type="match status" value="1"/>
</dbReference>